<organism evidence="14 15">
    <name type="scientific">Tothia fuscella</name>
    <dbReference type="NCBI Taxonomy" id="1048955"/>
    <lineage>
        <taxon>Eukaryota</taxon>
        <taxon>Fungi</taxon>
        <taxon>Dikarya</taxon>
        <taxon>Ascomycota</taxon>
        <taxon>Pezizomycotina</taxon>
        <taxon>Dothideomycetes</taxon>
        <taxon>Pleosporomycetidae</taxon>
        <taxon>Venturiales</taxon>
        <taxon>Cylindrosympodiaceae</taxon>
        <taxon>Tothia</taxon>
    </lineage>
</organism>
<dbReference type="PRINTS" id="PR00097">
    <property type="entry name" value="ANTSNTHASEII"/>
</dbReference>
<dbReference type="OrthoDB" id="64220at2759"/>
<dbReference type="PANTHER" id="PTHR11236">
    <property type="entry name" value="AMINOBENZOATE/ANTHRANILATE SYNTHASE"/>
    <property type="match status" value="1"/>
</dbReference>
<dbReference type="PRINTS" id="PR00096">
    <property type="entry name" value="GATASE"/>
</dbReference>
<dbReference type="EC" id="2.6.1.85" evidence="4"/>
<keyword evidence="6" id="KW-0289">Folate biosynthesis</keyword>
<accession>A0A9P4U022</accession>
<evidence type="ECO:0000256" key="7">
    <source>
        <dbReference type="ARBA" id="ARBA00022962"/>
    </source>
</evidence>
<name>A0A9P4U022_9PEZI</name>
<reference evidence="14" key="1">
    <citation type="journal article" date="2020" name="Stud. Mycol.">
        <title>101 Dothideomycetes genomes: a test case for predicting lifestyles and emergence of pathogens.</title>
        <authorList>
            <person name="Haridas S."/>
            <person name="Albert R."/>
            <person name="Binder M."/>
            <person name="Bloem J."/>
            <person name="Labutti K."/>
            <person name="Salamov A."/>
            <person name="Andreopoulos B."/>
            <person name="Baker S."/>
            <person name="Barry K."/>
            <person name="Bills G."/>
            <person name="Bluhm B."/>
            <person name="Cannon C."/>
            <person name="Castanera R."/>
            <person name="Culley D."/>
            <person name="Daum C."/>
            <person name="Ezra D."/>
            <person name="Gonzalez J."/>
            <person name="Henrissat B."/>
            <person name="Kuo A."/>
            <person name="Liang C."/>
            <person name="Lipzen A."/>
            <person name="Lutzoni F."/>
            <person name="Magnuson J."/>
            <person name="Mondo S."/>
            <person name="Nolan M."/>
            <person name="Ohm R."/>
            <person name="Pangilinan J."/>
            <person name="Park H.-J."/>
            <person name="Ramirez L."/>
            <person name="Alfaro M."/>
            <person name="Sun H."/>
            <person name="Tritt A."/>
            <person name="Yoshinaga Y."/>
            <person name="Zwiers L.-H."/>
            <person name="Turgeon B."/>
            <person name="Goodwin S."/>
            <person name="Spatafora J."/>
            <person name="Crous P."/>
            <person name="Grigoriev I."/>
        </authorList>
    </citation>
    <scope>NUCLEOTIDE SEQUENCE</scope>
    <source>
        <strain evidence="14">CBS 130266</strain>
    </source>
</reference>
<dbReference type="Pfam" id="PF00425">
    <property type="entry name" value="Chorismate_bind"/>
    <property type="match status" value="2"/>
</dbReference>
<dbReference type="InterPro" id="IPR019999">
    <property type="entry name" value="Anth_synth_I-like"/>
</dbReference>
<dbReference type="EMBL" id="MU007027">
    <property type="protein sequence ID" value="KAF2432260.1"/>
    <property type="molecule type" value="Genomic_DNA"/>
</dbReference>
<dbReference type="PROSITE" id="PS51273">
    <property type="entry name" value="GATASE_TYPE_1"/>
    <property type="match status" value="1"/>
</dbReference>
<evidence type="ECO:0000256" key="3">
    <source>
        <dbReference type="ARBA" id="ARBA00005970"/>
    </source>
</evidence>
<sequence>MERPYILYVDAYDSFANNIVALLETSLGADVQIVKVDDEHLLHAKSGEELGSFLHQFDAVVVGPGPGSPTNLQDVGWIDRIWSLRVEDVLPVLGICLGFQSLCLAFGAKIEQLAQPRHGLVLNVTHQGNSIFTNVQCFDATMYHSLHVILSDGKPPSTCWAPLAVTPELQPLAWDIQDPTNGIVLMAARHISKPFWGVQFHPESITTGAKLVDGNLVHGSEGSEVLKGWWGEAKLWQQKTPRSRTDRKSFPNNSSNVSAIISSMSSEEVADRHYAEFYSHIKAAYVVQWKSVQSVPITARDVYQKLDIRDGEAILLESALRPDGTPLREDTGRYSIIGLTQGERSFRLHYYLDPSSHVQAELGEHQSSAAVNNFFVYVKKWLQHLHASGGSPNVPFWGGFMGYISYEAGLDTINIPADKRSYRSSPSKRPAVSFALALRSIVIDHLTNQIYIQSTLRDDEAWVHDKVNHLGCVNNSTPQTDRPHISPDKTAILGPIAIHKPDRARYEDKVERCQKAIREGDSYELCLTDQTSIHVSRPSISSDYAWPLYQKMITLNAAPFGVYMKLSYGAQTVTILGSSPERFLSWNRNGRCQYRPIKGTVKKMPGMRLEDAEAILKPSLNAKDVAENLMITDLVRHDLHGVVGAGNVQVTKLFGVEEYQTVFQLVSVIEGQLPVTVKSKDILNSETGVEHPRQTRRRKSYTRSHGMATPDTEEESEHRKTPSLPLPTGIDILAASLPAGSMTGAPKKRSCELLQDIEGGKPRGIYSGVLGYLDVGGGGDFSVVIRTAYRWSDEHDENGNDIWTIGAGGAVTSQSTPQGETEEMITKLDSALRAYEG</sequence>
<evidence type="ECO:0000256" key="2">
    <source>
        <dbReference type="ARBA" id="ARBA00005009"/>
    </source>
</evidence>
<comment type="pathway">
    <text evidence="2">Cofactor biosynthesis; tetrahydrofolate biosynthesis; 4-aminobenzoate from chorismate: step 1/2.</text>
</comment>
<dbReference type="Gene3D" id="3.40.50.880">
    <property type="match status" value="1"/>
</dbReference>
<dbReference type="GO" id="GO:0046656">
    <property type="term" value="P:folic acid biosynthetic process"/>
    <property type="evidence" value="ECO:0007669"/>
    <property type="project" value="UniProtKB-KW"/>
</dbReference>
<keyword evidence="5" id="KW-0808">Transferase</keyword>
<dbReference type="InterPro" id="IPR006221">
    <property type="entry name" value="TrpG/PapA_dom"/>
</dbReference>
<evidence type="ECO:0000313" key="14">
    <source>
        <dbReference type="EMBL" id="KAF2432260.1"/>
    </source>
</evidence>
<dbReference type="InterPro" id="IPR005801">
    <property type="entry name" value="ADC_synthase"/>
</dbReference>
<feature type="region of interest" description="Disordered" evidence="10">
    <location>
        <begin position="686"/>
        <end position="727"/>
    </location>
</feature>
<dbReference type="Proteomes" id="UP000800235">
    <property type="component" value="Unassembled WGS sequence"/>
</dbReference>
<proteinExistence type="inferred from homology"/>
<comment type="catalytic activity">
    <reaction evidence="1">
        <text>chorismate + L-glutamine = 4-amino-4-deoxychorismate + L-glutamate</text>
        <dbReference type="Rhea" id="RHEA:11672"/>
        <dbReference type="ChEBI" id="CHEBI:29748"/>
        <dbReference type="ChEBI" id="CHEBI:29985"/>
        <dbReference type="ChEBI" id="CHEBI:58359"/>
        <dbReference type="ChEBI" id="CHEBI:58406"/>
        <dbReference type="EC" id="2.6.1.85"/>
    </reaction>
</comment>
<dbReference type="InterPro" id="IPR017926">
    <property type="entry name" value="GATASE"/>
</dbReference>
<keyword evidence="15" id="KW-1185">Reference proteome</keyword>
<evidence type="ECO:0000259" key="11">
    <source>
        <dbReference type="Pfam" id="PF00117"/>
    </source>
</evidence>
<comment type="caution">
    <text evidence="14">The sequence shown here is derived from an EMBL/GenBank/DDBJ whole genome shotgun (WGS) entry which is preliminary data.</text>
</comment>
<feature type="domain" description="Anthranilate synthase component I N-terminal" evidence="13">
    <location>
        <begin position="301"/>
        <end position="452"/>
    </location>
</feature>
<feature type="domain" description="Chorismate-utilising enzyme C-terminal" evidence="12">
    <location>
        <begin position="729"/>
        <end position="827"/>
    </location>
</feature>
<evidence type="ECO:0000256" key="8">
    <source>
        <dbReference type="ARBA" id="ARBA00031329"/>
    </source>
</evidence>
<comment type="similarity">
    <text evidence="3">In the C-terminal section; belongs to the anthranilate synthase component I family.</text>
</comment>
<dbReference type="Gene3D" id="3.60.120.10">
    <property type="entry name" value="Anthranilate synthase"/>
    <property type="match status" value="1"/>
</dbReference>
<keyword evidence="7" id="KW-0315">Glutamine amidotransferase</keyword>
<dbReference type="GO" id="GO:0008153">
    <property type="term" value="P:4-aminobenzoate biosynthetic process"/>
    <property type="evidence" value="ECO:0007669"/>
    <property type="project" value="TreeGrafter"/>
</dbReference>
<dbReference type="GO" id="GO:0005737">
    <property type="term" value="C:cytoplasm"/>
    <property type="evidence" value="ECO:0007669"/>
    <property type="project" value="TreeGrafter"/>
</dbReference>
<dbReference type="InterPro" id="IPR006805">
    <property type="entry name" value="Anth_synth_I_N"/>
</dbReference>
<dbReference type="GO" id="GO:0046820">
    <property type="term" value="F:4-amino-4-deoxychorismate synthase activity"/>
    <property type="evidence" value="ECO:0007669"/>
    <property type="project" value="UniProtKB-EC"/>
</dbReference>
<dbReference type="InterPro" id="IPR015890">
    <property type="entry name" value="Chorismate_C"/>
</dbReference>
<evidence type="ECO:0000259" key="12">
    <source>
        <dbReference type="Pfam" id="PF00425"/>
    </source>
</evidence>
<protein>
    <recommendedName>
        <fullName evidence="4">aminodeoxychorismate synthase</fullName>
        <ecNumber evidence="4">2.6.1.85</ecNumber>
    </recommendedName>
    <alternativeName>
        <fullName evidence="8">Para-aminobenzoate synthase</fullName>
    </alternativeName>
    <alternativeName>
        <fullName evidence="9">p-aminobenzoic acid synthase</fullName>
    </alternativeName>
</protein>
<dbReference type="InterPro" id="IPR010117">
    <property type="entry name" value="PabB_fungal"/>
</dbReference>
<evidence type="ECO:0000313" key="15">
    <source>
        <dbReference type="Proteomes" id="UP000800235"/>
    </source>
</evidence>
<dbReference type="AlphaFoldDB" id="A0A9P4U022"/>
<dbReference type="PANTHER" id="PTHR11236:SF18">
    <property type="entry name" value="AMINODEOXYCHORISMATE SYNTHASE"/>
    <property type="match status" value="1"/>
</dbReference>
<gene>
    <name evidence="14" type="ORF">EJ08DRAFT_686990</name>
</gene>
<evidence type="ECO:0000259" key="13">
    <source>
        <dbReference type="Pfam" id="PF04715"/>
    </source>
</evidence>
<dbReference type="InterPro" id="IPR029062">
    <property type="entry name" value="Class_I_gatase-like"/>
</dbReference>
<evidence type="ECO:0000256" key="5">
    <source>
        <dbReference type="ARBA" id="ARBA00022679"/>
    </source>
</evidence>
<evidence type="ECO:0000256" key="9">
    <source>
        <dbReference type="ARBA" id="ARBA00031904"/>
    </source>
</evidence>
<evidence type="ECO:0000256" key="1">
    <source>
        <dbReference type="ARBA" id="ARBA00001000"/>
    </source>
</evidence>
<dbReference type="SUPFAM" id="SSF52317">
    <property type="entry name" value="Class I glutamine amidotransferase-like"/>
    <property type="match status" value="1"/>
</dbReference>
<dbReference type="Pfam" id="PF00117">
    <property type="entry name" value="GATase"/>
    <property type="match status" value="1"/>
</dbReference>
<feature type="domain" description="Chorismate-utilising enzyme C-terminal" evidence="12">
    <location>
        <begin position="503"/>
        <end position="684"/>
    </location>
</feature>
<dbReference type="GO" id="GO:0000162">
    <property type="term" value="P:L-tryptophan biosynthetic process"/>
    <property type="evidence" value="ECO:0007669"/>
    <property type="project" value="TreeGrafter"/>
</dbReference>
<feature type="domain" description="Glutamine amidotransferase" evidence="11">
    <location>
        <begin position="8"/>
        <end position="208"/>
    </location>
</feature>
<evidence type="ECO:0000256" key="6">
    <source>
        <dbReference type="ARBA" id="ARBA00022909"/>
    </source>
</evidence>
<dbReference type="SUPFAM" id="SSF56322">
    <property type="entry name" value="ADC synthase"/>
    <property type="match status" value="2"/>
</dbReference>
<dbReference type="CDD" id="cd01743">
    <property type="entry name" value="GATase1_Anthranilate_Synthase"/>
    <property type="match status" value="1"/>
</dbReference>
<dbReference type="Pfam" id="PF04715">
    <property type="entry name" value="Anth_synt_I_N"/>
    <property type="match status" value="1"/>
</dbReference>
<dbReference type="PRINTS" id="PR00099">
    <property type="entry name" value="CPSGATASE"/>
</dbReference>
<evidence type="ECO:0000256" key="10">
    <source>
        <dbReference type="SAM" id="MobiDB-lite"/>
    </source>
</evidence>
<evidence type="ECO:0000256" key="4">
    <source>
        <dbReference type="ARBA" id="ARBA00013139"/>
    </source>
</evidence>
<dbReference type="NCBIfam" id="TIGR01823">
    <property type="entry name" value="PabB-fungal"/>
    <property type="match status" value="1"/>
</dbReference>